<evidence type="ECO:0000259" key="5">
    <source>
        <dbReference type="PROSITE" id="PS51918"/>
    </source>
</evidence>
<keyword evidence="2" id="KW-0479">Metal-binding</keyword>
<comment type="caution">
    <text evidence="6">The sequence shown here is derived from an EMBL/GenBank/DDBJ whole genome shotgun (WGS) entry which is preliminary data.</text>
</comment>
<evidence type="ECO:0000313" key="6">
    <source>
        <dbReference type="EMBL" id="GAA6268566.1"/>
    </source>
</evidence>
<dbReference type="RefSeq" id="WP_390469592.1">
    <property type="nucleotide sequence ID" value="NZ_BAABXL010000001.1"/>
</dbReference>
<accession>A0ABQ0AX18</accession>
<dbReference type="SFLD" id="SFLDS00029">
    <property type="entry name" value="Radical_SAM"/>
    <property type="match status" value="1"/>
</dbReference>
<reference evidence="6 7" key="1">
    <citation type="submission" date="2024-04" db="EMBL/GenBank/DDBJ databases">
        <title>Defined microbial consortia suppress multidrug-resistant proinflammatory Enterobacteriaceae via ecological control.</title>
        <authorList>
            <person name="Furuichi M."/>
            <person name="Kawaguchi T."/>
            <person name="Pust M."/>
            <person name="Yasuma K."/>
            <person name="Plichta D."/>
            <person name="Hasegawa N."/>
            <person name="Ohya T."/>
            <person name="Bhattarai S."/>
            <person name="Sasajima S."/>
            <person name="Aoto Y."/>
            <person name="Tuganbaev T."/>
            <person name="Yaginuma M."/>
            <person name="Ueda M."/>
            <person name="Okahashi N."/>
            <person name="Amafuji K."/>
            <person name="Kiridooshi Y."/>
            <person name="Sugita K."/>
            <person name="Strazar M."/>
            <person name="Skelly A."/>
            <person name="Suda W."/>
            <person name="Hattori M."/>
            <person name="Nakamoto N."/>
            <person name="Caballero S."/>
            <person name="Norman J."/>
            <person name="Olle B."/>
            <person name="Tanoue T."/>
            <person name="Arita M."/>
            <person name="Bucci V."/>
            <person name="Atarashi K."/>
            <person name="Xavier R."/>
            <person name="Honda K."/>
        </authorList>
    </citation>
    <scope>NUCLEOTIDE SEQUENCE [LARGE SCALE GENOMIC DNA]</scope>
    <source>
        <strain evidence="7">f13</strain>
    </source>
</reference>
<dbReference type="Gene3D" id="3.20.20.70">
    <property type="entry name" value="Aldolase class I"/>
    <property type="match status" value="1"/>
</dbReference>
<dbReference type="EMBL" id="BAABXL010000001">
    <property type="protein sequence ID" value="GAA6268566.1"/>
    <property type="molecule type" value="Genomic_DNA"/>
</dbReference>
<organism evidence="6 7">
    <name type="scientific">Enterocloster alcoholdehydrogenati</name>
    <dbReference type="NCBI Taxonomy" id="2547410"/>
    <lineage>
        <taxon>Bacteria</taxon>
        <taxon>Bacillati</taxon>
        <taxon>Bacillota</taxon>
        <taxon>Clostridia</taxon>
        <taxon>Lachnospirales</taxon>
        <taxon>Lachnospiraceae</taxon>
        <taxon>Enterocloster</taxon>
    </lineage>
</organism>
<dbReference type="PROSITE" id="PS51918">
    <property type="entry name" value="RADICAL_SAM"/>
    <property type="match status" value="1"/>
</dbReference>
<dbReference type="CDD" id="cd01335">
    <property type="entry name" value="Radical_SAM"/>
    <property type="match status" value="1"/>
</dbReference>
<evidence type="ECO:0000256" key="3">
    <source>
        <dbReference type="ARBA" id="ARBA00023004"/>
    </source>
</evidence>
<evidence type="ECO:0000256" key="1">
    <source>
        <dbReference type="ARBA" id="ARBA00022691"/>
    </source>
</evidence>
<protein>
    <recommendedName>
        <fullName evidence="5">Radical SAM core domain-containing protein</fullName>
    </recommendedName>
</protein>
<evidence type="ECO:0000313" key="7">
    <source>
        <dbReference type="Proteomes" id="UP001600894"/>
    </source>
</evidence>
<proteinExistence type="predicted"/>
<feature type="domain" description="Radical SAM core" evidence="5">
    <location>
        <begin position="136"/>
        <end position="361"/>
    </location>
</feature>
<dbReference type="SUPFAM" id="SSF102114">
    <property type="entry name" value="Radical SAM enzymes"/>
    <property type="match status" value="1"/>
</dbReference>
<dbReference type="Pfam" id="PF04055">
    <property type="entry name" value="Radical_SAM"/>
    <property type="match status" value="1"/>
</dbReference>
<keyword evidence="4" id="KW-0411">Iron-sulfur</keyword>
<gene>
    <name evidence="6" type="ORF">F130042H8_16260</name>
</gene>
<evidence type="ECO:0000256" key="2">
    <source>
        <dbReference type="ARBA" id="ARBA00022723"/>
    </source>
</evidence>
<sequence length="397" mass="46748">MKWTRKGRQFDTLGRTFEKRNRILIYGACELADMVICRFLQNGLAKQIDGLVDRRFASMPEGYKGYPVYDPAVLFDARDEDHIIIVALGEKNESMIADRLRRAGYMENSDYFIWRKFMSDLNDIYAPVYAMYTQNRLILSSTCLIPGNACNLRCRDCLNFTTHLPTFEVRSVEEVKEDADILFRWVDYTMRFQISGGEPLMYPQLKELIAYIGSHYRKQIGQYETVLNGTVVPSDEVCQLMKQYDMMVYLDNYTEAIPKKMDRRQDIIQKLEKFGIHWIDNTVDEWFDLDIFHTDNRCMGEAGLAEYFDLCNNPWHYFERGRMYACNFARFAEKTGLHKEPEESSFDFTRMDESRKKELLEFTLNYNERGYVELCKRCAGWASINCKKVPVAVQKEE</sequence>
<name>A0ABQ0AX18_9FIRM</name>
<keyword evidence="1" id="KW-0949">S-adenosyl-L-methionine</keyword>
<dbReference type="Proteomes" id="UP001600894">
    <property type="component" value="Unassembled WGS sequence"/>
</dbReference>
<keyword evidence="7" id="KW-1185">Reference proteome</keyword>
<evidence type="ECO:0000256" key="4">
    <source>
        <dbReference type="ARBA" id="ARBA00023014"/>
    </source>
</evidence>
<keyword evidence="3" id="KW-0408">Iron</keyword>
<dbReference type="InterPro" id="IPR007197">
    <property type="entry name" value="rSAM"/>
</dbReference>
<dbReference type="InterPro" id="IPR058240">
    <property type="entry name" value="rSAM_sf"/>
</dbReference>
<dbReference type="InterPro" id="IPR013785">
    <property type="entry name" value="Aldolase_TIM"/>
</dbReference>